<evidence type="ECO:0000256" key="1">
    <source>
        <dbReference type="ARBA" id="ARBA00004417"/>
    </source>
</evidence>
<evidence type="ECO:0000256" key="4">
    <source>
        <dbReference type="ARBA" id="ARBA00022741"/>
    </source>
</evidence>
<dbReference type="STRING" id="441119.SAMN04488047_1247"/>
<dbReference type="GO" id="GO:0016887">
    <property type="term" value="F:ATP hydrolysis activity"/>
    <property type="evidence" value="ECO:0007669"/>
    <property type="project" value="InterPro"/>
</dbReference>
<protein>
    <submittedName>
        <fullName evidence="8">Peptide/nickel transport system ATP-binding protein</fullName>
    </submittedName>
</protein>
<feature type="domain" description="ABC transporter" evidence="7">
    <location>
        <begin position="6"/>
        <end position="265"/>
    </location>
</feature>
<dbReference type="CDD" id="cd03257">
    <property type="entry name" value="ABC_NikE_OppD_transporters"/>
    <property type="match status" value="1"/>
</dbReference>
<dbReference type="SUPFAM" id="SSF52540">
    <property type="entry name" value="P-loop containing nucleoside triphosphate hydrolases"/>
    <property type="match status" value="1"/>
</dbReference>
<evidence type="ECO:0000256" key="2">
    <source>
        <dbReference type="ARBA" id="ARBA00005417"/>
    </source>
</evidence>
<dbReference type="OrthoDB" id="9802264at2"/>
<keyword evidence="4" id="KW-0547">Nucleotide-binding</keyword>
<dbReference type="Gene3D" id="3.40.50.300">
    <property type="entry name" value="P-loop containing nucleotide triphosphate hydrolases"/>
    <property type="match status" value="1"/>
</dbReference>
<proteinExistence type="inferred from homology"/>
<organism evidence="8 9">
    <name type="scientific">Tranquillimonas alkanivorans</name>
    <dbReference type="NCBI Taxonomy" id="441119"/>
    <lineage>
        <taxon>Bacteria</taxon>
        <taxon>Pseudomonadati</taxon>
        <taxon>Pseudomonadota</taxon>
        <taxon>Alphaproteobacteria</taxon>
        <taxon>Rhodobacterales</taxon>
        <taxon>Roseobacteraceae</taxon>
        <taxon>Tranquillimonas</taxon>
    </lineage>
</organism>
<dbReference type="InterPro" id="IPR027417">
    <property type="entry name" value="P-loop_NTPase"/>
</dbReference>
<name>A0A1I5UV98_9RHOB</name>
<dbReference type="GO" id="GO:0005524">
    <property type="term" value="F:ATP binding"/>
    <property type="evidence" value="ECO:0007669"/>
    <property type="project" value="UniProtKB-KW"/>
</dbReference>
<gene>
    <name evidence="8" type="ORF">SAMN04488047_1247</name>
</gene>
<dbReference type="PROSITE" id="PS00211">
    <property type="entry name" value="ABC_TRANSPORTER_1"/>
    <property type="match status" value="1"/>
</dbReference>
<evidence type="ECO:0000313" key="8">
    <source>
        <dbReference type="EMBL" id="SFP98646.1"/>
    </source>
</evidence>
<feature type="region of interest" description="Disordered" evidence="6">
    <location>
        <begin position="319"/>
        <end position="344"/>
    </location>
</feature>
<dbReference type="Pfam" id="PF00005">
    <property type="entry name" value="ABC_tran"/>
    <property type="match status" value="1"/>
</dbReference>
<dbReference type="RefSeq" id="WP_093424865.1">
    <property type="nucleotide sequence ID" value="NZ_FOXA01000024.1"/>
</dbReference>
<keyword evidence="5 8" id="KW-0067">ATP-binding</keyword>
<dbReference type="PANTHER" id="PTHR43776">
    <property type="entry name" value="TRANSPORT ATP-BINDING PROTEIN"/>
    <property type="match status" value="1"/>
</dbReference>
<dbReference type="GO" id="GO:0055085">
    <property type="term" value="P:transmembrane transport"/>
    <property type="evidence" value="ECO:0007669"/>
    <property type="project" value="UniProtKB-ARBA"/>
</dbReference>
<keyword evidence="3" id="KW-0813">Transport</keyword>
<dbReference type="Proteomes" id="UP000199356">
    <property type="component" value="Unassembled WGS sequence"/>
</dbReference>
<dbReference type="PANTHER" id="PTHR43776:SF7">
    <property type="entry name" value="D,D-DIPEPTIDE TRANSPORT ATP-BINDING PROTEIN DDPF-RELATED"/>
    <property type="match status" value="1"/>
</dbReference>
<reference evidence="8 9" key="1">
    <citation type="submission" date="2016-10" db="EMBL/GenBank/DDBJ databases">
        <authorList>
            <person name="de Groot N.N."/>
        </authorList>
    </citation>
    <scope>NUCLEOTIDE SEQUENCE [LARGE SCALE GENOMIC DNA]</scope>
    <source>
        <strain evidence="8 9">DSM 19547</strain>
    </source>
</reference>
<evidence type="ECO:0000313" key="9">
    <source>
        <dbReference type="Proteomes" id="UP000199356"/>
    </source>
</evidence>
<dbReference type="EMBL" id="FOXA01000024">
    <property type="protein sequence ID" value="SFP98646.1"/>
    <property type="molecule type" value="Genomic_DNA"/>
</dbReference>
<dbReference type="FunFam" id="3.40.50.300:FF:000016">
    <property type="entry name" value="Oligopeptide ABC transporter ATP-binding component"/>
    <property type="match status" value="1"/>
</dbReference>
<dbReference type="NCBIfam" id="TIGR01727">
    <property type="entry name" value="oligo_HPY"/>
    <property type="match status" value="1"/>
</dbReference>
<evidence type="ECO:0000256" key="5">
    <source>
        <dbReference type="ARBA" id="ARBA00022840"/>
    </source>
</evidence>
<comment type="similarity">
    <text evidence="2">Belongs to the ABC transporter superfamily.</text>
</comment>
<accession>A0A1I5UV98</accession>
<dbReference type="AlphaFoldDB" id="A0A1I5UV98"/>
<dbReference type="InterPro" id="IPR017871">
    <property type="entry name" value="ABC_transporter-like_CS"/>
</dbReference>
<comment type="subcellular location">
    <subcellularLocation>
        <location evidence="1">Cell inner membrane</location>
        <topology evidence="1">Peripheral membrane protein</topology>
    </subcellularLocation>
</comment>
<dbReference type="PROSITE" id="PS50893">
    <property type="entry name" value="ABC_TRANSPORTER_2"/>
    <property type="match status" value="1"/>
</dbReference>
<dbReference type="Pfam" id="PF08352">
    <property type="entry name" value="oligo_HPY"/>
    <property type="match status" value="1"/>
</dbReference>
<keyword evidence="9" id="KW-1185">Reference proteome</keyword>
<evidence type="ECO:0000259" key="7">
    <source>
        <dbReference type="PROSITE" id="PS50893"/>
    </source>
</evidence>
<dbReference type="SMART" id="SM00382">
    <property type="entry name" value="AAA"/>
    <property type="match status" value="1"/>
</dbReference>
<dbReference type="InterPro" id="IPR050319">
    <property type="entry name" value="ABC_transp_ATP-bind"/>
</dbReference>
<dbReference type="GO" id="GO:0005886">
    <property type="term" value="C:plasma membrane"/>
    <property type="evidence" value="ECO:0007669"/>
    <property type="project" value="UniProtKB-SubCell"/>
</dbReference>
<sequence>MTEPLLQIDAVSKRFSRRPGLLTRGLDRLTGTDSAVTVHALTDVSLDVPRGEVMGIVGESGCGKSTLGRIVSGIYAPTDGEVKLDGKPVAQGPDGNVQKLTTRVQMIHQDPFASLNPRMKVGETIAEGPRLHGLMTGEEARQRVRQLLRQVGLEGAYANRLPHQFSGGQRQRIAIARALAMEPELLVLDEAVASLDVSIQAQVLNLFMDLRRELDLTALFISHDLSVVRHVCDRVAIMYLGRVVELATAEELYARPMHPYTEALFASVPTLGTGRAAFKPIKGEIPSPIDPPPGCAFHPRCPFAGPRCRAEVPRLKPSPQGRSVACHLHDGGTGSEETPREVAA</sequence>
<evidence type="ECO:0000256" key="6">
    <source>
        <dbReference type="SAM" id="MobiDB-lite"/>
    </source>
</evidence>
<dbReference type="InterPro" id="IPR003439">
    <property type="entry name" value="ABC_transporter-like_ATP-bd"/>
</dbReference>
<evidence type="ECO:0000256" key="3">
    <source>
        <dbReference type="ARBA" id="ARBA00022448"/>
    </source>
</evidence>
<dbReference type="InterPro" id="IPR003593">
    <property type="entry name" value="AAA+_ATPase"/>
</dbReference>
<dbReference type="InterPro" id="IPR013563">
    <property type="entry name" value="Oligopep_ABC_C"/>
</dbReference>
<dbReference type="GO" id="GO:0015833">
    <property type="term" value="P:peptide transport"/>
    <property type="evidence" value="ECO:0007669"/>
    <property type="project" value="InterPro"/>
</dbReference>